<dbReference type="Gene3D" id="2.60.120.620">
    <property type="entry name" value="q2cbj1_9rhob like domain"/>
    <property type="match status" value="1"/>
</dbReference>
<dbReference type="PANTHER" id="PTHR20883">
    <property type="entry name" value="PHYTANOYL-COA DIOXYGENASE DOMAIN CONTAINING 1"/>
    <property type="match status" value="1"/>
</dbReference>
<dbReference type="AlphaFoldDB" id="A0A9X0R1I1"/>
<name>A0A9X0R1I1_9PROT</name>
<protein>
    <submittedName>
        <fullName evidence="1">Phytanoyl-CoA dioxygenase family protein</fullName>
    </submittedName>
</protein>
<dbReference type="Proteomes" id="UP000600101">
    <property type="component" value="Unassembled WGS sequence"/>
</dbReference>
<comment type="caution">
    <text evidence="1">The sequence shown here is derived from an EMBL/GenBank/DDBJ whole genome shotgun (WGS) entry which is preliminary data.</text>
</comment>
<dbReference type="GO" id="GO:0005506">
    <property type="term" value="F:iron ion binding"/>
    <property type="evidence" value="ECO:0007669"/>
    <property type="project" value="UniProtKB-ARBA"/>
</dbReference>
<gene>
    <name evidence="1" type="ORF">H7965_20885</name>
</gene>
<keyword evidence="1" id="KW-0560">Oxidoreductase</keyword>
<organism evidence="1 2">
    <name type="scientific">Siccirubricoccus deserti</name>
    <dbReference type="NCBI Taxonomy" id="2013562"/>
    <lineage>
        <taxon>Bacteria</taxon>
        <taxon>Pseudomonadati</taxon>
        <taxon>Pseudomonadota</taxon>
        <taxon>Alphaproteobacteria</taxon>
        <taxon>Acetobacterales</taxon>
        <taxon>Roseomonadaceae</taxon>
        <taxon>Siccirubricoccus</taxon>
    </lineage>
</organism>
<proteinExistence type="predicted"/>
<dbReference type="RefSeq" id="WP_186772519.1">
    <property type="nucleotide sequence ID" value="NZ_JACOMF010000034.1"/>
</dbReference>
<dbReference type="PANTHER" id="PTHR20883:SF52">
    <property type="entry name" value="ALPHA-KETOGLUTARATE-DEPENDENT HYPOPHOSPHITE DIOXYGENASE-LIKE GENE A2 [PROVISIONAL]-RELATED"/>
    <property type="match status" value="1"/>
</dbReference>
<dbReference type="SUPFAM" id="SSF51197">
    <property type="entry name" value="Clavaminate synthase-like"/>
    <property type="match status" value="1"/>
</dbReference>
<keyword evidence="1" id="KW-0223">Dioxygenase</keyword>
<dbReference type="GO" id="GO:0016706">
    <property type="term" value="F:2-oxoglutarate-dependent dioxygenase activity"/>
    <property type="evidence" value="ECO:0007669"/>
    <property type="project" value="UniProtKB-ARBA"/>
</dbReference>
<keyword evidence="2" id="KW-1185">Reference proteome</keyword>
<sequence>MTGSLTAAATAAYHRDGYHFPIRAFTAPEAAALLIRLRETEAALGGRLEGRMNQKPHLLFPWLHALVTHPAVLDAVESVIGPDILCWGSQFFSKPAGDPAYVSWHQDGTYWGLSAPEVVTAWIAFTPSVPESGNMRVVPGTHRAPVPHTDTYAEANLLSRGQEVAVAVDPAAAVDITLQPGEMSLHHVLIVHGSEPNRAAWPRIGFAIRYVPTHLRQRSGERDSALLVRGTDRYGNFAAEQPPEAPMHPDAVARHAAILDRQLAILYRGAAQPGKLGATIAPAGGR</sequence>
<reference evidence="1" key="1">
    <citation type="submission" date="2020-08" db="EMBL/GenBank/DDBJ databases">
        <authorList>
            <person name="Hu Y."/>
            <person name="Nguyen S.V."/>
            <person name="Li F."/>
            <person name="Fanning S."/>
        </authorList>
    </citation>
    <scope>NUCLEOTIDE SEQUENCE</scope>
    <source>
        <strain evidence="1">SYSU D8009</strain>
    </source>
</reference>
<evidence type="ECO:0000313" key="2">
    <source>
        <dbReference type="Proteomes" id="UP000600101"/>
    </source>
</evidence>
<accession>A0A9X0R1I1</accession>
<dbReference type="EMBL" id="JACOMF010000034">
    <property type="protein sequence ID" value="MBC4017764.1"/>
    <property type="molecule type" value="Genomic_DNA"/>
</dbReference>
<dbReference type="Pfam" id="PF05721">
    <property type="entry name" value="PhyH"/>
    <property type="match status" value="1"/>
</dbReference>
<evidence type="ECO:0000313" key="1">
    <source>
        <dbReference type="EMBL" id="MBC4017764.1"/>
    </source>
</evidence>
<dbReference type="InterPro" id="IPR008775">
    <property type="entry name" value="Phytyl_CoA_dOase-like"/>
</dbReference>